<reference evidence="1" key="1">
    <citation type="submission" date="2018-05" db="EMBL/GenBank/DDBJ databases">
        <authorList>
            <person name="Lanie J.A."/>
            <person name="Ng W.-L."/>
            <person name="Kazmierczak K.M."/>
            <person name="Andrzejewski T.M."/>
            <person name="Davidsen T.M."/>
            <person name="Wayne K.J."/>
            <person name="Tettelin H."/>
            <person name="Glass J.I."/>
            <person name="Rusch D."/>
            <person name="Podicherti R."/>
            <person name="Tsui H.-C.T."/>
            <person name="Winkler M.E."/>
        </authorList>
    </citation>
    <scope>NUCLEOTIDE SEQUENCE</scope>
</reference>
<protein>
    <submittedName>
        <fullName evidence="1">Uncharacterized protein</fullName>
    </submittedName>
</protein>
<dbReference type="AlphaFoldDB" id="A0A382B6H6"/>
<gene>
    <name evidence="1" type="ORF">METZ01_LOCUS162239</name>
</gene>
<evidence type="ECO:0000313" key="1">
    <source>
        <dbReference type="EMBL" id="SVB09385.1"/>
    </source>
</evidence>
<accession>A0A382B6H6</accession>
<organism evidence="1">
    <name type="scientific">marine metagenome</name>
    <dbReference type="NCBI Taxonomy" id="408172"/>
    <lineage>
        <taxon>unclassified sequences</taxon>
        <taxon>metagenomes</taxon>
        <taxon>ecological metagenomes</taxon>
    </lineage>
</organism>
<proteinExistence type="predicted"/>
<name>A0A382B6H6_9ZZZZ</name>
<dbReference type="EMBL" id="UINC01028424">
    <property type="protein sequence ID" value="SVB09385.1"/>
    <property type="molecule type" value="Genomic_DNA"/>
</dbReference>
<sequence>MNKDDARLKTIKELDDIKRRERVFDHLWSHEEQRTVLGLLKGRKEKKKRDLGIQNYSESCMEKMLEDDQVHGI</sequence>